<dbReference type="InterPro" id="IPR005143">
    <property type="entry name" value="TF_LuxR_autoind-bd_dom"/>
</dbReference>
<keyword evidence="2" id="KW-0238">DNA-binding</keyword>
<dbReference type="Gene3D" id="1.10.10.10">
    <property type="entry name" value="Winged helix-like DNA-binding domain superfamily/Winged helix DNA-binding domain"/>
    <property type="match status" value="1"/>
</dbReference>
<dbReference type="EMBL" id="FOTK01000008">
    <property type="protein sequence ID" value="SFL68982.1"/>
    <property type="molecule type" value="Genomic_DNA"/>
</dbReference>
<dbReference type="Pfam" id="PF00196">
    <property type="entry name" value="GerE"/>
    <property type="match status" value="1"/>
</dbReference>
<dbReference type="Pfam" id="PF03472">
    <property type="entry name" value="Autoind_bind"/>
    <property type="match status" value="1"/>
</dbReference>
<protein>
    <submittedName>
        <fullName evidence="5">LuxR family transcriptional regulator, quorum sensing-dependent transcriptional regulator</fullName>
    </submittedName>
</protein>
<sequence>MASDLSRYVQNFGASMPQARHLDRTFNVLRDLDRAATPDEIARLLVGALGGYGISYVMAGIVPEPNLPARRHAGYVLASTMPEEWARRYVARGYAVHDPTVRRLCTSAVPFDWGAVQPDTPAAGRVMNEATEFGIRAGLTIPFVTLDGEPGGISFSGAAIEIEAADRIAVNLVATYAVGQLLLMNSRPVPGEPVRLSPRERETLQWAAEGKTDVEIGMVMGITAAGVDYHLRSARTKLDTVNKAHTVAQALRAGLIT</sequence>
<keyword evidence="1" id="KW-0805">Transcription regulation</keyword>
<dbReference type="SUPFAM" id="SSF46894">
    <property type="entry name" value="C-terminal effector domain of the bipartite response regulators"/>
    <property type="match status" value="1"/>
</dbReference>
<dbReference type="GO" id="GO:0006355">
    <property type="term" value="P:regulation of DNA-templated transcription"/>
    <property type="evidence" value="ECO:0007669"/>
    <property type="project" value="InterPro"/>
</dbReference>
<dbReference type="AlphaFoldDB" id="A0A1I4JR19"/>
<dbReference type="STRING" id="582667.SAMN05192568_1008201"/>
<proteinExistence type="predicted"/>
<evidence type="ECO:0000256" key="2">
    <source>
        <dbReference type="ARBA" id="ARBA00023125"/>
    </source>
</evidence>
<feature type="domain" description="HTH luxR-type" evidence="4">
    <location>
        <begin position="189"/>
        <end position="254"/>
    </location>
</feature>
<dbReference type="GO" id="GO:0003677">
    <property type="term" value="F:DNA binding"/>
    <property type="evidence" value="ECO:0007669"/>
    <property type="project" value="UniProtKB-KW"/>
</dbReference>
<dbReference type="PANTHER" id="PTHR44688">
    <property type="entry name" value="DNA-BINDING TRANSCRIPTIONAL ACTIVATOR DEVR_DOSR"/>
    <property type="match status" value="1"/>
</dbReference>
<dbReference type="SMART" id="SM00421">
    <property type="entry name" value="HTH_LUXR"/>
    <property type="match status" value="1"/>
</dbReference>
<accession>A0A1I4JR19</accession>
<dbReference type="SUPFAM" id="SSF75516">
    <property type="entry name" value="Pheromone-binding domain of LuxR-like quorum-sensing transcription factors"/>
    <property type="match status" value="1"/>
</dbReference>
<dbReference type="Gene3D" id="3.30.450.80">
    <property type="entry name" value="Transcription factor LuxR-like, autoinducer-binding domain"/>
    <property type="match status" value="1"/>
</dbReference>
<evidence type="ECO:0000256" key="3">
    <source>
        <dbReference type="ARBA" id="ARBA00023163"/>
    </source>
</evidence>
<reference evidence="6" key="1">
    <citation type="submission" date="2016-10" db="EMBL/GenBank/DDBJ databases">
        <authorList>
            <person name="Varghese N."/>
            <person name="Submissions S."/>
        </authorList>
    </citation>
    <scope>NUCLEOTIDE SEQUENCE [LARGE SCALE GENOMIC DNA]</scope>
    <source>
        <strain evidence="6">BL36</strain>
    </source>
</reference>
<dbReference type="InterPro" id="IPR016032">
    <property type="entry name" value="Sig_transdc_resp-reg_C-effctor"/>
</dbReference>
<name>A0A1I4JR19_9HYPH</name>
<evidence type="ECO:0000256" key="1">
    <source>
        <dbReference type="ARBA" id="ARBA00023015"/>
    </source>
</evidence>
<evidence type="ECO:0000313" key="5">
    <source>
        <dbReference type="EMBL" id="SFL68982.1"/>
    </source>
</evidence>
<gene>
    <name evidence="5" type="ORF">SAMN05192568_1008201</name>
</gene>
<dbReference type="PROSITE" id="PS50043">
    <property type="entry name" value="HTH_LUXR_2"/>
    <property type="match status" value="1"/>
</dbReference>
<keyword evidence="3" id="KW-0804">Transcription</keyword>
<evidence type="ECO:0000313" key="6">
    <source>
        <dbReference type="Proteomes" id="UP000199048"/>
    </source>
</evidence>
<dbReference type="InterPro" id="IPR036693">
    <property type="entry name" value="TF_LuxR_autoind-bd_dom_sf"/>
</dbReference>
<evidence type="ECO:0000259" key="4">
    <source>
        <dbReference type="PROSITE" id="PS50043"/>
    </source>
</evidence>
<dbReference type="PANTHER" id="PTHR44688:SF16">
    <property type="entry name" value="DNA-BINDING TRANSCRIPTIONAL ACTIVATOR DEVR_DOSR"/>
    <property type="match status" value="1"/>
</dbReference>
<keyword evidence="6" id="KW-1185">Reference proteome</keyword>
<dbReference type="InterPro" id="IPR036388">
    <property type="entry name" value="WH-like_DNA-bd_sf"/>
</dbReference>
<organism evidence="5 6">
    <name type="scientific">Methylobacterium pseudosasicola</name>
    <dbReference type="NCBI Taxonomy" id="582667"/>
    <lineage>
        <taxon>Bacteria</taxon>
        <taxon>Pseudomonadati</taxon>
        <taxon>Pseudomonadota</taxon>
        <taxon>Alphaproteobacteria</taxon>
        <taxon>Hyphomicrobiales</taxon>
        <taxon>Methylobacteriaceae</taxon>
        <taxon>Methylobacterium</taxon>
    </lineage>
</organism>
<dbReference type="InterPro" id="IPR000792">
    <property type="entry name" value="Tscrpt_reg_LuxR_C"/>
</dbReference>
<dbReference type="Proteomes" id="UP000199048">
    <property type="component" value="Unassembled WGS sequence"/>
</dbReference>
<dbReference type="CDD" id="cd06170">
    <property type="entry name" value="LuxR_C_like"/>
    <property type="match status" value="1"/>
</dbReference>